<sequence length="605" mass="67122">MQRELDVQVQVTQSFDQNRREIRTQYATKAEAYREDAKQAREQGNTTLAKTLEEKANQIDDNLRLYDGITSALYAPNSNGIVGDTVRAVSPQVAYQIGQYFKANDAEQSASHLLAHALLGAATSYATGNDIASGALAGATSEVAAPILAEYLYHTDDPEKLTQEQKDTITSIITLAGATATYSATGDVGDAVNASEVGKVGVENNYFYPIRNEKRVDILDLNIQGDERYVVYALAEYMVKQRMLELYDVPSFVYSDMVSGNSIVDFDTKETINENPTEEDYRKNFNTGNIISHDQFEVLIKKHPQAYNRLIEGISNQKTLDGIKDLGLKVTGGLSGVAVSFGQIGEPILHPIETAKALYQFVTTEDKLLAIQLAVAMDLQNRQELLELHHQNNDTFGVALETSKNTADALLVLGSIHKAPKEIATLIPTLKQAGTVVFNGVKYTMEQGKIVAQKIITPNTNVNTNVPANQNLPNVYGDGDLNNVYDYRTPLRLDDKKFDYFFGKVDSSDHNHYRSLQNQRQLNSIGIFDNEFGKSLLTGSINKQIQNPSNVIDRREEIHNGVKQVFETREMLLVGPNGIRMMVVDFEIMPNHSRRVTTIIIKGGN</sequence>
<feature type="domain" description="VENN motif-containing" evidence="5">
    <location>
        <begin position="158"/>
        <end position="206"/>
    </location>
</feature>
<reference evidence="7" key="1">
    <citation type="journal article" date="2022" name="BMC Microbiol.">
        <title>Whole genome sequencing of Moraxella bovis strains from North America reveals two genotypes with different genetic determinants.</title>
        <authorList>
            <person name="Wynn E.L."/>
            <person name="Hille M.M."/>
            <person name="Loy J.D."/>
            <person name="Schuller G."/>
            <person name="Kuhn K.L."/>
            <person name="Dickey A.M."/>
            <person name="Bono J.L."/>
            <person name="Clawson M.L."/>
        </authorList>
    </citation>
    <scope>NUCLEOTIDE SEQUENCE</scope>
    <source>
        <strain evidence="6">SAM102599</strain>
        <strain evidence="7">SAM57978</strain>
        <plasmid evidence="7 8">unnamed</plasmid>
        <plasmid evidence="6 9">unnamed2</plasmid>
    </source>
</reference>
<accession>A0AAQ2QCG2</accession>
<evidence type="ECO:0000256" key="3">
    <source>
        <dbReference type="ARBA" id="ARBA00022913"/>
    </source>
</evidence>
<organism evidence="7 8">
    <name type="scientific">Moraxella bovis</name>
    <dbReference type="NCBI Taxonomy" id="476"/>
    <lineage>
        <taxon>Bacteria</taxon>
        <taxon>Pseudomonadati</taxon>
        <taxon>Pseudomonadota</taxon>
        <taxon>Gammaproteobacteria</taxon>
        <taxon>Moraxellales</taxon>
        <taxon>Moraxellaceae</taxon>
        <taxon>Moraxella</taxon>
    </lineage>
</organism>
<dbReference type="InterPro" id="IPR006914">
    <property type="entry name" value="VENN_dom"/>
</dbReference>
<evidence type="ECO:0000313" key="7">
    <source>
        <dbReference type="EMBL" id="UZA53055.1"/>
    </source>
</evidence>
<evidence type="ECO:0000256" key="2">
    <source>
        <dbReference type="ARBA" id="ARBA00022656"/>
    </source>
</evidence>
<dbReference type="Pfam" id="PF04829">
    <property type="entry name" value="PT-VENN"/>
    <property type="match status" value="1"/>
</dbReference>
<evidence type="ECO:0000313" key="8">
    <source>
        <dbReference type="Proteomes" id="UP001163283"/>
    </source>
</evidence>
<dbReference type="AlphaFoldDB" id="A0AAQ2QCG2"/>
<dbReference type="KEGG" id="mboi:DQF64_14430"/>
<keyword evidence="7" id="KW-0614">Plasmid</keyword>
<geneLocation type="plasmid" evidence="6 9">
    <name>unnamed2</name>
</geneLocation>
<dbReference type="RefSeq" id="WP_112742852.1">
    <property type="nucleotide sequence ID" value="NZ_CP030242.1"/>
</dbReference>
<dbReference type="GO" id="GO:0090729">
    <property type="term" value="F:toxin activity"/>
    <property type="evidence" value="ECO:0007669"/>
    <property type="project" value="UniProtKB-KW"/>
</dbReference>
<proteinExistence type="predicted"/>
<keyword evidence="9" id="KW-1185">Reference proteome</keyword>
<keyword evidence="3" id="KW-1266">Target cell cytoplasm</keyword>
<evidence type="ECO:0000313" key="6">
    <source>
        <dbReference type="EMBL" id="UZA04843.1"/>
    </source>
</evidence>
<evidence type="ECO:0000313" key="9">
    <source>
        <dbReference type="Proteomes" id="UP001163632"/>
    </source>
</evidence>
<name>A0AAQ2QCG2_MORBO</name>
<gene>
    <name evidence="6" type="ORF">LP092_15530</name>
    <name evidence="7" type="ORF">LP129_14185</name>
</gene>
<dbReference type="GeneID" id="77190002"/>
<comment type="subcellular location">
    <subcellularLocation>
        <location evidence="1">Target cell</location>
        <location evidence="1">Target cell cytoplasm</location>
    </subcellularLocation>
</comment>
<dbReference type="CDD" id="cd20724">
    <property type="entry name" value="CdiA-CT_Kp342-like"/>
    <property type="match status" value="1"/>
</dbReference>
<geneLocation type="plasmid" evidence="7 8">
    <name>unnamed</name>
</geneLocation>
<dbReference type="EMBL" id="CP087782">
    <property type="protein sequence ID" value="UZA53055.1"/>
    <property type="molecule type" value="Genomic_DNA"/>
</dbReference>
<protein>
    <submittedName>
        <fullName evidence="7">VENN motif pre-toxin domain-containing protein</fullName>
    </submittedName>
</protein>
<dbReference type="EMBL" id="CP087832">
    <property type="protein sequence ID" value="UZA04843.1"/>
    <property type="molecule type" value="Genomic_DNA"/>
</dbReference>
<evidence type="ECO:0000256" key="4">
    <source>
        <dbReference type="ARBA" id="ARBA00023026"/>
    </source>
</evidence>
<dbReference type="Proteomes" id="UP001163632">
    <property type="component" value="Plasmid unnamed2"/>
</dbReference>
<evidence type="ECO:0000259" key="5">
    <source>
        <dbReference type="Pfam" id="PF04829"/>
    </source>
</evidence>
<evidence type="ECO:0000256" key="1">
    <source>
        <dbReference type="ARBA" id="ARBA00004219"/>
    </source>
</evidence>
<keyword evidence="2" id="KW-0800">Toxin</keyword>
<keyword evidence="4" id="KW-0843">Virulence</keyword>
<dbReference type="Proteomes" id="UP001163283">
    <property type="component" value="Plasmid unnamed"/>
</dbReference>